<sequence>MSSLSPLPWEQINWDHCKETEALASQVQALLWKQGYRLSVIDRFSAVAIYFNSSNGFTIIYIRFPTQMVYHHRNHGLGPTSDKEKKREEKRREEKRREEKRREEKRREEKRREEAASLFFHRTFFKQV</sequence>
<protein>
    <submittedName>
        <fullName evidence="2">Uncharacterized protein</fullName>
    </submittedName>
</protein>
<keyword evidence="3" id="KW-1185">Reference proteome</keyword>
<organism evidence="2 3">
    <name type="scientific">Limosa lapponica baueri</name>
    <dbReference type="NCBI Taxonomy" id="1758121"/>
    <lineage>
        <taxon>Eukaryota</taxon>
        <taxon>Metazoa</taxon>
        <taxon>Chordata</taxon>
        <taxon>Craniata</taxon>
        <taxon>Vertebrata</taxon>
        <taxon>Euteleostomi</taxon>
        <taxon>Archelosauria</taxon>
        <taxon>Archosauria</taxon>
        <taxon>Dinosauria</taxon>
        <taxon>Saurischia</taxon>
        <taxon>Theropoda</taxon>
        <taxon>Coelurosauria</taxon>
        <taxon>Aves</taxon>
        <taxon>Neognathae</taxon>
        <taxon>Neoaves</taxon>
        <taxon>Charadriiformes</taxon>
        <taxon>Scolopacidae</taxon>
        <taxon>Limosa</taxon>
    </lineage>
</organism>
<feature type="compositionally biased region" description="Basic and acidic residues" evidence="1">
    <location>
        <begin position="81"/>
        <end position="113"/>
    </location>
</feature>
<accession>A0A2I0TGZ7</accession>
<dbReference type="AlphaFoldDB" id="A0A2I0TGZ7"/>
<name>A0A2I0TGZ7_LIMLA</name>
<reference evidence="3" key="1">
    <citation type="submission" date="2017-11" db="EMBL/GenBank/DDBJ databases">
        <authorList>
            <person name="Lima N.C."/>
            <person name="Parody-Merino A.M."/>
            <person name="Battley P.F."/>
            <person name="Fidler A.E."/>
            <person name="Prosdocimi F."/>
        </authorList>
    </citation>
    <scope>NUCLEOTIDE SEQUENCE [LARGE SCALE GENOMIC DNA]</scope>
</reference>
<reference evidence="3" key="2">
    <citation type="submission" date="2017-12" db="EMBL/GenBank/DDBJ databases">
        <title>Genome sequence of the Bar-tailed Godwit (Limosa lapponica baueri).</title>
        <authorList>
            <person name="Lima N.C.B."/>
            <person name="Parody-Merino A.M."/>
            <person name="Battley P.F."/>
            <person name="Fidler A.E."/>
            <person name="Prosdocimi F."/>
        </authorList>
    </citation>
    <scope>NUCLEOTIDE SEQUENCE [LARGE SCALE GENOMIC DNA]</scope>
</reference>
<dbReference type="Proteomes" id="UP000233556">
    <property type="component" value="Unassembled WGS sequence"/>
</dbReference>
<feature type="region of interest" description="Disordered" evidence="1">
    <location>
        <begin position="73"/>
        <end position="113"/>
    </location>
</feature>
<dbReference type="EMBL" id="KZ510488">
    <property type="protein sequence ID" value="PKU33080.1"/>
    <property type="molecule type" value="Genomic_DNA"/>
</dbReference>
<evidence type="ECO:0000256" key="1">
    <source>
        <dbReference type="SAM" id="MobiDB-lite"/>
    </source>
</evidence>
<evidence type="ECO:0000313" key="2">
    <source>
        <dbReference type="EMBL" id="PKU33080.1"/>
    </source>
</evidence>
<proteinExistence type="predicted"/>
<evidence type="ECO:0000313" key="3">
    <source>
        <dbReference type="Proteomes" id="UP000233556"/>
    </source>
</evidence>
<gene>
    <name evidence="2" type="ORF">llap_16617</name>
</gene>